<proteinExistence type="inferred from homology"/>
<feature type="domain" description="DNA methylase adenine-specific" evidence="11">
    <location>
        <begin position="161"/>
        <end position="480"/>
    </location>
</feature>
<dbReference type="SUPFAM" id="SSF116734">
    <property type="entry name" value="DNA methylase specificity domain"/>
    <property type="match status" value="2"/>
</dbReference>
<evidence type="ECO:0000259" key="12">
    <source>
        <dbReference type="Pfam" id="PF12161"/>
    </source>
</evidence>
<evidence type="ECO:0000259" key="10">
    <source>
        <dbReference type="Pfam" id="PF01420"/>
    </source>
</evidence>
<dbReference type="Gene3D" id="3.40.50.150">
    <property type="entry name" value="Vaccinia Virus protein VP39"/>
    <property type="match status" value="1"/>
</dbReference>
<dbReference type="FunFam" id="3.40.50.150:FF:000240">
    <property type="entry name" value="Type I restriction-modification system, M subunit"/>
    <property type="match status" value="1"/>
</dbReference>
<dbReference type="PANTHER" id="PTHR42998:SF1">
    <property type="entry name" value="TYPE I RESTRICTION ENZYME HINDI METHYLASE SUBUNIT"/>
    <property type="match status" value="1"/>
</dbReference>
<dbReference type="InterPro" id="IPR002052">
    <property type="entry name" value="DNA_methylase_N6_adenine_CS"/>
</dbReference>
<dbReference type="REBASE" id="247947">
    <property type="entry name" value="M.SspSC18ORF17315P"/>
</dbReference>
<comment type="catalytic activity">
    <reaction evidence="9">
        <text>a 2'-deoxyadenosine in DNA + S-adenosyl-L-methionine = an N(6)-methyl-2'-deoxyadenosine in DNA + S-adenosyl-L-homocysteine + H(+)</text>
        <dbReference type="Rhea" id="RHEA:15197"/>
        <dbReference type="Rhea" id="RHEA-COMP:12418"/>
        <dbReference type="Rhea" id="RHEA-COMP:12419"/>
        <dbReference type="ChEBI" id="CHEBI:15378"/>
        <dbReference type="ChEBI" id="CHEBI:57856"/>
        <dbReference type="ChEBI" id="CHEBI:59789"/>
        <dbReference type="ChEBI" id="CHEBI:90615"/>
        <dbReference type="ChEBI" id="CHEBI:90616"/>
        <dbReference type="EC" id="2.1.1.72"/>
    </reaction>
</comment>
<accession>A0A2S0N4F2</accession>
<feature type="domain" description="N6 adenine-specific DNA methyltransferase N-terminal" evidence="12">
    <location>
        <begin position="5"/>
        <end position="148"/>
    </location>
</feature>
<dbReference type="InterPro" id="IPR022749">
    <property type="entry name" value="D12N6_MeTrfase_N"/>
</dbReference>
<sequence length="921" mass="101212">MLDDIKKTLWATADKLRANMDAAEYKHLVLGLIFVKYISDTFAARRAEVAARLADPNDEYYYGEAAAEDLAAELDDRDYYTSGNVFWVPEGARWEQLRAQAKQPGIGKHIDDALALIEGDNPKLKGILDKRFARAQLPDGKLGELVDLVSTIGFGATPDVARDTLGQVYEYFLGMFASAEGKRGGQFYTPASIVKTLVAVLNPHSGKVYDPCCGSGGMFVQSEKFIEAHGGKINDVSIYGQESNPTTWRLAAMNLAIRGIDFNLGREPADTFVRNQHPDLRADFILANPPFNVSDWWHGSLEGDPRWVYGDPPQGNANYAWLQHMLHHLKPSGRAGIVLANGSMSSSQNSEGQIRAAMVEADVVEVMIALPGQLFFNTQIPACLWFLAKQKQRKGEVLFIDARKLATMISRVQGELTDEVIDRIAATVAAWRGEAPAGASVATYEDVPGFCRSVPLQEIAQHGHVLTPGRYVGAEAVEDDDEAFADKMQKLTEKLGEQMAKGAELDAVIRAKLGGWGMSSELRLTRLEEVLSFANGRTSPEREDVAPVPVFGSNGLIGKARDFNSPPNTIVIGRVGSYCGSVHFSSEACWVTDNAIRATAKGENDPSFLYYLLKQLNLNNWRSGSGQPLINQTTLNAIEAQIPCPGDQRAISALVGALDDRITLLRETNATLEAIAQALFKSWFVDFDPVRAKMEGRAPEGMDEATAALFPDALEESELGPVPNGWRNVSLKEAVSIHDSKRVPLSGQEREKRKGPYPYYGAAALMDTVDNYLFDGVYLLTGEDGSVADTNGYPIMQYVWGKFWVNNHAHILQGKDGVATEHVMLAMQRTNITPYITGAVQAKLSQTNMWRINFLKPTREVSEHFAALIDPLFVRFRHNAEQAQTLATLRDTLLPRLISGQLRLPEAQTATEAALSDAFQA</sequence>
<dbReference type="KEGG" id="simp:C6571_17315"/>
<dbReference type="Pfam" id="PF01420">
    <property type="entry name" value="Methylase_S"/>
    <property type="match status" value="2"/>
</dbReference>
<dbReference type="GO" id="GO:0003677">
    <property type="term" value="F:DNA binding"/>
    <property type="evidence" value="ECO:0007669"/>
    <property type="project" value="UniProtKB-KW"/>
</dbReference>
<dbReference type="PROSITE" id="PS00092">
    <property type="entry name" value="N6_MTASE"/>
    <property type="match status" value="1"/>
</dbReference>
<evidence type="ECO:0000256" key="2">
    <source>
        <dbReference type="ARBA" id="ARBA00010923"/>
    </source>
</evidence>
<dbReference type="InterPro" id="IPR000055">
    <property type="entry name" value="Restrct_endonuc_typeI_TRD"/>
</dbReference>
<keyword evidence="14" id="KW-1185">Reference proteome</keyword>
<dbReference type="InterPro" id="IPR052916">
    <property type="entry name" value="Type-I_RE_MTase_Subunit"/>
</dbReference>
<dbReference type="Proteomes" id="UP000239326">
    <property type="component" value="Chromosome"/>
</dbReference>
<feature type="domain" description="Type I restriction modification DNA specificity" evidence="10">
    <location>
        <begin position="526"/>
        <end position="673"/>
    </location>
</feature>
<feature type="domain" description="Type I restriction modification DNA specificity" evidence="10">
    <location>
        <begin position="723"/>
        <end position="854"/>
    </location>
</feature>
<keyword evidence="6" id="KW-0949">S-adenosyl-L-methionine</keyword>
<dbReference type="Pfam" id="PF12161">
    <property type="entry name" value="HsdM_N"/>
    <property type="match status" value="1"/>
</dbReference>
<keyword evidence="7" id="KW-0680">Restriction system</keyword>
<dbReference type="InterPro" id="IPR044946">
    <property type="entry name" value="Restrct_endonuc_typeI_TRD_sf"/>
</dbReference>
<evidence type="ECO:0000256" key="5">
    <source>
        <dbReference type="ARBA" id="ARBA00022679"/>
    </source>
</evidence>
<evidence type="ECO:0000256" key="7">
    <source>
        <dbReference type="ARBA" id="ARBA00022747"/>
    </source>
</evidence>
<evidence type="ECO:0000259" key="11">
    <source>
        <dbReference type="Pfam" id="PF02384"/>
    </source>
</evidence>
<evidence type="ECO:0000256" key="1">
    <source>
        <dbReference type="ARBA" id="ARBA00006594"/>
    </source>
</evidence>
<dbReference type="GO" id="GO:0008170">
    <property type="term" value="F:N-methyltransferase activity"/>
    <property type="evidence" value="ECO:0007669"/>
    <property type="project" value="InterPro"/>
</dbReference>
<evidence type="ECO:0000256" key="9">
    <source>
        <dbReference type="ARBA" id="ARBA00047942"/>
    </source>
</evidence>
<dbReference type="PANTHER" id="PTHR42998">
    <property type="entry name" value="TYPE I RESTRICTION ENZYME HINDVIIP M PROTEIN-RELATED"/>
    <property type="match status" value="1"/>
</dbReference>
<evidence type="ECO:0000313" key="13">
    <source>
        <dbReference type="EMBL" id="AVO42823.1"/>
    </source>
</evidence>
<dbReference type="GO" id="GO:0009007">
    <property type="term" value="F:site-specific DNA-methyltransferase (adenine-specific) activity"/>
    <property type="evidence" value="ECO:0007669"/>
    <property type="project" value="UniProtKB-EC"/>
</dbReference>
<evidence type="ECO:0000256" key="6">
    <source>
        <dbReference type="ARBA" id="ARBA00022691"/>
    </source>
</evidence>
<evidence type="ECO:0000256" key="4">
    <source>
        <dbReference type="ARBA" id="ARBA00022603"/>
    </source>
</evidence>
<dbReference type="Gene3D" id="1.20.1260.30">
    <property type="match status" value="1"/>
</dbReference>
<keyword evidence="8" id="KW-0238">DNA-binding</keyword>
<name>A0A2S0N4F2_9BURK</name>
<dbReference type="SUPFAM" id="SSF53335">
    <property type="entry name" value="S-adenosyl-L-methionine-dependent methyltransferases"/>
    <property type="match status" value="1"/>
</dbReference>
<dbReference type="EMBL" id="CP027669">
    <property type="protein sequence ID" value="AVO42823.1"/>
    <property type="molecule type" value="Genomic_DNA"/>
</dbReference>
<comment type="similarity">
    <text evidence="2">Belongs to the type-I restriction system S methylase family.</text>
</comment>
<dbReference type="CDD" id="cd17262">
    <property type="entry name" value="RMtype1_S_Aco12261I-TRD2-CR2"/>
    <property type="match status" value="1"/>
</dbReference>
<evidence type="ECO:0000313" key="14">
    <source>
        <dbReference type="Proteomes" id="UP000239326"/>
    </source>
</evidence>
<protein>
    <recommendedName>
        <fullName evidence="3">site-specific DNA-methyltransferase (adenine-specific)</fullName>
        <ecNumber evidence="3">2.1.1.72</ecNumber>
    </recommendedName>
</protein>
<dbReference type="GO" id="GO:0009307">
    <property type="term" value="P:DNA restriction-modification system"/>
    <property type="evidence" value="ECO:0007669"/>
    <property type="project" value="UniProtKB-KW"/>
</dbReference>
<evidence type="ECO:0000256" key="3">
    <source>
        <dbReference type="ARBA" id="ARBA00011900"/>
    </source>
</evidence>
<gene>
    <name evidence="13" type="ORF">C6571_17315</name>
</gene>
<dbReference type="EC" id="2.1.1.72" evidence="3"/>
<dbReference type="AlphaFoldDB" id="A0A2S0N4F2"/>
<reference evidence="13 14" key="1">
    <citation type="submission" date="2018-03" db="EMBL/GenBank/DDBJ databases">
        <title>Genome sequencing of Simplicispira sp.</title>
        <authorList>
            <person name="Kim S.-J."/>
            <person name="Heo J."/>
            <person name="Kwon S.-W."/>
        </authorList>
    </citation>
    <scope>NUCLEOTIDE SEQUENCE [LARGE SCALE GENOMIC DNA]</scope>
    <source>
        <strain evidence="13 14">SC1-8</strain>
    </source>
</reference>
<dbReference type="Pfam" id="PF02384">
    <property type="entry name" value="N6_Mtase"/>
    <property type="match status" value="1"/>
</dbReference>
<dbReference type="Gene3D" id="3.90.220.20">
    <property type="entry name" value="DNA methylase specificity domains"/>
    <property type="match status" value="2"/>
</dbReference>
<dbReference type="InterPro" id="IPR029063">
    <property type="entry name" value="SAM-dependent_MTases_sf"/>
</dbReference>
<dbReference type="InterPro" id="IPR003356">
    <property type="entry name" value="DNA_methylase_A-5"/>
</dbReference>
<keyword evidence="4" id="KW-0489">Methyltransferase</keyword>
<organism evidence="13 14">
    <name type="scientific">Simplicispira suum</name>
    <dbReference type="NCBI Taxonomy" id="2109915"/>
    <lineage>
        <taxon>Bacteria</taxon>
        <taxon>Pseudomonadati</taxon>
        <taxon>Pseudomonadota</taxon>
        <taxon>Betaproteobacteria</taxon>
        <taxon>Burkholderiales</taxon>
        <taxon>Comamonadaceae</taxon>
        <taxon>Simplicispira</taxon>
    </lineage>
</organism>
<keyword evidence="5" id="KW-0808">Transferase</keyword>
<dbReference type="PRINTS" id="PR00507">
    <property type="entry name" value="N12N6MTFRASE"/>
</dbReference>
<comment type="similarity">
    <text evidence="1">Belongs to the N(4)/N(6)-methyltransferase family.</text>
</comment>
<evidence type="ECO:0000256" key="8">
    <source>
        <dbReference type="ARBA" id="ARBA00023125"/>
    </source>
</evidence>
<dbReference type="GO" id="GO:0032259">
    <property type="term" value="P:methylation"/>
    <property type="evidence" value="ECO:0007669"/>
    <property type="project" value="UniProtKB-KW"/>
</dbReference>
<dbReference type="CDD" id="cd17266">
    <property type="entry name" value="RMtype1_S_Sau1132ORF3780P-TRD2-CR2_like"/>
    <property type="match status" value="1"/>
</dbReference>
<dbReference type="OrthoDB" id="9784823at2"/>
<dbReference type="InterPro" id="IPR038333">
    <property type="entry name" value="T1MK-like_N_sf"/>
</dbReference>